<dbReference type="OrthoDB" id="4749578at2"/>
<organism evidence="1 2">
    <name type="scientific">Mycobacterium pseudokansasii</name>
    <dbReference type="NCBI Taxonomy" id="2341080"/>
    <lineage>
        <taxon>Bacteria</taxon>
        <taxon>Bacillati</taxon>
        <taxon>Actinomycetota</taxon>
        <taxon>Actinomycetes</taxon>
        <taxon>Mycobacteriales</taxon>
        <taxon>Mycobacteriaceae</taxon>
        <taxon>Mycobacterium</taxon>
    </lineage>
</organism>
<dbReference type="RefSeq" id="WP_122502306.1">
    <property type="nucleotide sequence ID" value="NZ_JAIENV010000032.1"/>
</dbReference>
<proteinExistence type="predicted"/>
<name>A0A498QVL1_9MYCO</name>
<sequence length="84" mass="8789">MAQVIDPAKQIVKIADLRDVSGGFGWESCNDQGDPTYGGRVGVSLSVPAGVDQQAYFEQIAAKMVAHGWSSGAPPGQHLFGTTI</sequence>
<evidence type="ECO:0000313" key="1">
    <source>
        <dbReference type="EMBL" id="VBA51741.1"/>
    </source>
</evidence>
<accession>A0A498QVL1</accession>
<protein>
    <submittedName>
        <fullName evidence="1">Lipoprotein LppJ</fullName>
    </submittedName>
</protein>
<evidence type="ECO:0000313" key="2">
    <source>
        <dbReference type="Proteomes" id="UP000268285"/>
    </source>
</evidence>
<reference evidence="1 2" key="1">
    <citation type="submission" date="2018-09" db="EMBL/GenBank/DDBJ databases">
        <authorList>
            <person name="Tagini F."/>
        </authorList>
    </citation>
    <scope>NUCLEOTIDE SEQUENCE [LARGE SCALE GENOMIC DNA]</scope>
    <source>
        <strain evidence="1 2">MK142</strain>
    </source>
</reference>
<dbReference type="EMBL" id="UPHU01000001">
    <property type="protein sequence ID" value="VBA51741.1"/>
    <property type="molecule type" value="Genomic_DNA"/>
</dbReference>
<keyword evidence="2" id="KW-1185">Reference proteome</keyword>
<keyword evidence="1" id="KW-0449">Lipoprotein</keyword>
<dbReference type="Proteomes" id="UP000268285">
    <property type="component" value="Unassembled WGS sequence"/>
</dbReference>
<gene>
    <name evidence="1" type="primary">lppJ_3</name>
    <name evidence="1" type="ORF">LAUMK142_03244</name>
</gene>
<dbReference type="AlphaFoldDB" id="A0A498QVL1"/>